<keyword evidence="5" id="KW-0560">Oxidoreductase</keyword>
<gene>
    <name evidence="8" type="ORF">MYP_4921</name>
</gene>
<dbReference type="RefSeq" id="WP_045469638.1">
    <property type="nucleotide sequence ID" value="NZ_BBLT01000015.1"/>
</dbReference>
<dbReference type="AlphaFoldDB" id="A0A098LL24"/>
<dbReference type="GO" id="GO:0004109">
    <property type="term" value="F:coproporphyrinogen oxidase activity"/>
    <property type="evidence" value="ECO:0007669"/>
    <property type="project" value="UniProtKB-EC"/>
</dbReference>
<evidence type="ECO:0000256" key="1">
    <source>
        <dbReference type="ARBA" id="ARBA00005168"/>
    </source>
</evidence>
<comment type="subunit">
    <text evidence="3">Homodimer.</text>
</comment>
<name>A0A098LL24_9BACT</name>
<dbReference type="PROSITE" id="PS01021">
    <property type="entry name" value="COPROGEN_OXIDASE"/>
    <property type="match status" value="1"/>
</dbReference>
<dbReference type="PIRSF" id="PIRSF000166">
    <property type="entry name" value="Coproporphyri_ox"/>
    <property type="match status" value="1"/>
</dbReference>
<evidence type="ECO:0000256" key="3">
    <source>
        <dbReference type="ARBA" id="ARBA00011738"/>
    </source>
</evidence>
<organism evidence="8 9">
    <name type="scientific">Sporocytophaga myxococcoides</name>
    <dbReference type="NCBI Taxonomy" id="153721"/>
    <lineage>
        <taxon>Bacteria</taxon>
        <taxon>Pseudomonadati</taxon>
        <taxon>Bacteroidota</taxon>
        <taxon>Cytophagia</taxon>
        <taxon>Cytophagales</taxon>
        <taxon>Cytophagaceae</taxon>
        <taxon>Sporocytophaga</taxon>
    </lineage>
</organism>
<dbReference type="Gene3D" id="3.40.1500.10">
    <property type="entry name" value="Coproporphyrinogen III oxidase, aerobic"/>
    <property type="match status" value="1"/>
</dbReference>
<evidence type="ECO:0000313" key="8">
    <source>
        <dbReference type="EMBL" id="GAL87690.1"/>
    </source>
</evidence>
<keyword evidence="7" id="KW-0627">Porphyrin biosynthesis</keyword>
<comment type="similarity">
    <text evidence="2">Belongs to the aerobic coproporphyrinogen-III oxidase family.</text>
</comment>
<protein>
    <recommendedName>
        <fullName evidence="4">coproporphyrinogen oxidase</fullName>
        <ecNumber evidence="4">1.3.3.3</ecNumber>
    </recommendedName>
</protein>
<dbReference type="GO" id="GO:0005737">
    <property type="term" value="C:cytoplasm"/>
    <property type="evidence" value="ECO:0007669"/>
    <property type="project" value="TreeGrafter"/>
</dbReference>
<dbReference type="eggNOG" id="COG0408">
    <property type="taxonomic scope" value="Bacteria"/>
</dbReference>
<evidence type="ECO:0000256" key="5">
    <source>
        <dbReference type="ARBA" id="ARBA00023002"/>
    </source>
</evidence>
<dbReference type="SUPFAM" id="SSF102886">
    <property type="entry name" value="Coproporphyrinogen III oxidase"/>
    <property type="match status" value="1"/>
</dbReference>
<evidence type="ECO:0000313" key="9">
    <source>
        <dbReference type="Proteomes" id="UP000030185"/>
    </source>
</evidence>
<evidence type="ECO:0000256" key="4">
    <source>
        <dbReference type="ARBA" id="ARBA00012869"/>
    </source>
</evidence>
<evidence type="ECO:0000256" key="2">
    <source>
        <dbReference type="ARBA" id="ARBA00010644"/>
    </source>
</evidence>
<dbReference type="PANTHER" id="PTHR10755">
    <property type="entry name" value="COPROPORPHYRINOGEN III OXIDASE, MITOCHONDRIAL"/>
    <property type="match status" value="1"/>
</dbReference>
<dbReference type="STRING" id="153721.MYP_4921"/>
<proteinExistence type="inferred from homology"/>
<sequence>MNRTEIEGFFKGLQERITTALEECDGKAFFEEDIWTRAEGGGGRSRVIQNGNVFAKGGVNFSAVWGPAPEKITKALQVNGNEFYATGVSIVIHPQSPMVPIIHMNVRYFEMNDGTWWFGGGIDLTPHYINSEDAIYFHKNLKEVCDRYHSSYYPQFKEWADNYFFIPHRNETRGIGGIFFDRLSEDREKGISKEDRFAFVKAVGNLFAPLYIEIVNRNKEKHYSEVEKKWQSLRRSRYVEFNLVYDKGTKFGLDTNGRTESILMSMPPSANWEYNYSPPEGSREAETTSLLRKGINWAYNK</sequence>
<dbReference type="EC" id="1.3.3.3" evidence="4"/>
<dbReference type="PRINTS" id="PR00073">
    <property type="entry name" value="COPRGNOXDASE"/>
</dbReference>
<dbReference type="InterPro" id="IPR036406">
    <property type="entry name" value="Coprogen_oxidase_aer_sf"/>
</dbReference>
<dbReference type="EMBL" id="BBLT01000015">
    <property type="protein sequence ID" value="GAL87690.1"/>
    <property type="molecule type" value="Genomic_DNA"/>
</dbReference>
<comment type="pathway">
    <text evidence="1">Porphyrin-containing compound metabolism; protoporphyrin-IX biosynthesis; protoporphyrinogen-IX from coproporphyrinogen-III (O2 route): step 1/1.</text>
</comment>
<dbReference type="GO" id="GO:0006782">
    <property type="term" value="P:protoporphyrinogen IX biosynthetic process"/>
    <property type="evidence" value="ECO:0007669"/>
    <property type="project" value="TreeGrafter"/>
</dbReference>
<dbReference type="InterPro" id="IPR001260">
    <property type="entry name" value="Coprogen_oxidase_aer"/>
</dbReference>
<evidence type="ECO:0000256" key="7">
    <source>
        <dbReference type="ARBA" id="ARBA00023244"/>
    </source>
</evidence>
<dbReference type="Pfam" id="PF01218">
    <property type="entry name" value="Coprogen_oxidas"/>
    <property type="match status" value="1"/>
</dbReference>
<dbReference type="NCBIfam" id="NF003727">
    <property type="entry name" value="PRK05330.1"/>
    <property type="match status" value="1"/>
</dbReference>
<keyword evidence="9" id="KW-1185">Reference proteome</keyword>
<dbReference type="OrthoDB" id="9777553at2"/>
<comment type="caution">
    <text evidence="8">The sequence shown here is derived from an EMBL/GenBank/DDBJ whole genome shotgun (WGS) entry which is preliminary data.</text>
</comment>
<reference evidence="8 9" key="1">
    <citation type="submission" date="2014-09" db="EMBL/GenBank/DDBJ databases">
        <title>Sporocytophaga myxococcoides PG-01 genome sequencing.</title>
        <authorList>
            <person name="Liu L."/>
            <person name="Gao P.J."/>
            <person name="Chen G.J."/>
            <person name="Wang L.S."/>
        </authorList>
    </citation>
    <scope>NUCLEOTIDE SEQUENCE [LARGE SCALE GENOMIC DNA]</scope>
    <source>
        <strain evidence="8 9">PG-01</strain>
    </source>
</reference>
<dbReference type="PANTHER" id="PTHR10755:SF0">
    <property type="entry name" value="OXYGEN-DEPENDENT COPROPORPHYRINOGEN-III OXIDASE, MITOCHONDRIAL"/>
    <property type="match status" value="1"/>
</dbReference>
<accession>A0A098LL24</accession>
<dbReference type="InterPro" id="IPR018375">
    <property type="entry name" value="Coprogen_oxidase_CS"/>
</dbReference>
<dbReference type="Proteomes" id="UP000030185">
    <property type="component" value="Unassembled WGS sequence"/>
</dbReference>
<evidence type="ECO:0000256" key="6">
    <source>
        <dbReference type="ARBA" id="ARBA00023133"/>
    </source>
</evidence>
<keyword evidence="6" id="KW-0350">Heme biosynthesis</keyword>